<proteinExistence type="predicted"/>
<dbReference type="Proteomes" id="UP000324974">
    <property type="component" value="Chromosome"/>
</dbReference>
<sequence>MADRMSTATRMDRARDNAAISRAVNGALKRKERASRDKRMTAIVKKGSLPYIPSVMSWLSVKLDKPSTQITQDEVNNLVK</sequence>
<name>A0A5C1AI21_9BACT</name>
<reference evidence="2" key="1">
    <citation type="submission" date="2019-08" db="EMBL/GenBank/DDBJ databases">
        <title>Limnoglobus roseus gen. nov., sp. nov., a novel freshwater planctomycete with a giant genome from the family Gemmataceae.</title>
        <authorList>
            <person name="Kulichevskaya I.S."/>
            <person name="Naumoff D.G."/>
            <person name="Miroshnikov K."/>
            <person name="Ivanova A."/>
            <person name="Philippov D.A."/>
            <person name="Hakobyan A."/>
            <person name="Rijpstra I.C."/>
            <person name="Sinninghe Damste J.S."/>
            <person name="Liesack W."/>
            <person name="Dedysh S.N."/>
        </authorList>
    </citation>
    <scope>NUCLEOTIDE SEQUENCE [LARGE SCALE GENOMIC DNA]</scope>
    <source>
        <strain evidence="2">PX52</strain>
    </source>
</reference>
<dbReference type="AlphaFoldDB" id="A0A5C1AI21"/>
<protein>
    <submittedName>
        <fullName evidence="1">Uncharacterized protein</fullName>
    </submittedName>
</protein>
<evidence type="ECO:0000313" key="2">
    <source>
        <dbReference type="Proteomes" id="UP000324974"/>
    </source>
</evidence>
<dbReference type="OrthoDB" id="287374at2"/>
<evidence type="ECO:0000313" key="1">
    <source>
        <dbReference type="EMBL" id="QEL18831.1"/>
    </source>
</evidence>
<accession>A0A5C1AI21</accession>
<keyword evidence="2" id="KW-1185">Reference proteome</keyword>
<dbReference type="RefSeq" id="WP_149113287.1">
    <property type="nucleotide sequence ID" value="NZ_CP042425.1"/>
</dbReference>
<organism evidence="1 2">
    <name type="scientific">Limnoglobus roseus</name>
    <dbReference type="NCBI Taxonomy" id="2598579"/>
    <lineage>
        <taxon>Bacteria</taxon>
        <taxon>Pseudomonadati</taxon>
        <taxon>Planctomycetota</taxon>
        <taxon>Planctomycetia</taxon>
        <taxon>Gemmatales</taxon>
        <taxon>Gemmataceae</taxon>
        <taxon>Limnoglobus</taxon>
    </lineage>
</organism>
<dbReference type="EMBL" id="CP042425">
    <property type="protein sequence ID" value="QEL18831.1"/>
    <property type="molecule type" value="Genomic_DNA"/>
</dbReference>
<dbReference type="KEGG" id="lrs:PX52LOC_05871"/>
<gene>
    <name evidence="1" type="ORF">PX52LOC_05871</name>
</gene>